<proteinExistence type="predicted"/>
<dbReference type="EMBL" id="LRGB01013560">
    <property type="protein sequence ID" value="KZR99465.1"/>
    <property type="molecule type" value="Genomic_DNA"/>
</dbReference>
<gene>
    <name evidence="1" type="ORF">APZ42_004650</name>
</gene>
<evidence type="ECO:0000313" key="1">
    <source>
        <dbReference type="EMBL" id="KZR99465.1"/>
    </source>
</evidence>
<sequence length="41" mass="4671">MTLKKFDKVGKPSVTLIKDHFASSFQPFSSISSFHTFRPLI</sequence>
<dbReference type="AlphaFoldDB" id="A0A164GX69"/>
<name>A0A164GX69_9CRUS</name>
<reference evidence="1 2" key="1">
    <citation type="submission" date="2016-03" db="EMBL/GenBank/DDBJ databases">
        <title>EvidentialGene: Evidence-directed Construction of Genes on Genomes.</title>
        <authorList>
            <person name="Gilbert D.G."/>
            <person name="Choi J.-H."/>
            <person name="Mockaitis K."/>
            <person name="Colbourne J."/>
            <person name="Pfrender M."/>
        </authorList>
    </citation>
    <scope>NUCLEOTIDE SEQUENCE [LARGE SCALE GENOMIC DNA]</scope>
    <source>
        <strain evidence="1 2">Xinb3</strain>
        <tissue evidence="1">Complete organism</tissue>
    </source>
</reference>
<keyword evidence="2" id="KW-1185">Reference proteome</keyword>
<comment type="caution">
    <text evidence="1">The sequence shown here is derived from an EMBL/GenBank/DDBJ whole genome shotgun (WGS) entry which is preliminary data.</text>
</comment>
<accession>A0A164GX69</accession>
<evidence type="ECO:0000313" key="2">
    <source>
        <dbReference type="Proteomes" id="UP000076858"/>
    </source>
</evidence>
<organism evidence="1 2">
    <name type="scientific">Daphnia magna</name>
    <dbReference type="NCBI Taxonomy" id="35525"/>
    <lineage>
        <taxon>Eukaryota</taxon>
        <taxon>Metazoa</taxon>
        <taxon>Ecdysozoa</taxon>
        <taxon>Arthropoda</taxon>
        <taxon>Crustacea</taxon>
        <taxon>Branchiopoda</taxon>
        <taxon>Diplostraca</taxon>
        <taxon>Cladocera</taxon>
        <taxon>Anomopoda</taxon>
        <taxon>Daphniidae</taxon>
        <taxon>Daphnia</taxon>
    </lineage>
</organism>
<dbReference type="Proteomes" id="UP000076858">
    <property type="component" value="Unassembled WGS sequence"/>
</dbReference>
<protein>
    <submittedName>
        <fullName evidence="1">Uncharacterized protein</fullName>
    </submittedName>
</protein>